<sequence>MAEVELFRTWSSPFALRIVWALKLKGIEYETIFEDLSNKSSLLLEYNPVYKKVPVLVHNGKPISESLVILEYIEATWKQTPLLPEDPYERATARFWAKFGDDKLLPSIWHAFMTQGKEQEEAIPPAIENLNLIEKELKGKEFFSGETIGLVDIAFGCIANLVSVLEVVTGLKLIDAEKFPLLFKWMQNFSDVPVIKENWPPHDKLVTKFQAIHKTYLATGAPK</sequence>
<accession>A0ACC0IPK1</accession>
<gene>
    <name evidence="1" type="ORF">LOK49_LG02G01148</name>
</gene>
<reference evidence="1 2" key="1">
    <citation type="journal article" date="2022" name="Plant J.">
        <title>Chromosome-level genome of Camellia lanceoleosa provides a valuable resource for understanding genome evolution and self-incompatibility.</title>
        <authorList>
            <person name="Gong W."/>
            <person name="Xiao S."/>
            <person name="Wang L."/>
            <person name="Liao Z."/>
            <person name="Chang Y."/>
            <person name="Mo W."/>
            <person name="Hu G."/>
            <person name="Li W."/>
            <person name="Zhao G."/>
            <person name="Zhu H."/>
            <person name="Hu X."/>
            <person name="Ji K."/>
            <person name="Xiang X."/>
            <person name="Song Q."/>
            <person name="Yuan D."/>
            <person name="Jin S."/>
            <person name="Zhang L."/>
        </authorList>
    </citation>
    <scope>NUCLEOTIDE SEQUENCE [LARGE SCALE GENOMIC DNA]</scope>
    <source>
        <strain evidence="1">SQ_2022a</strain>
    </source>
</reference>
<name>A0ACC0IPK1_9ERIC</name>
<keyword evidence="2" id="KW-1185">Reference proteome</keyword>
<dbReference type="Proteomes" id="UP001060215">
    <property type="component" value="Chromosome 3"/>
</dbReference>
<proteinExistence type="predicted"/>
<evidence type="ECO:0000313" key="1">
    <source>
        <dbReference type="EMBL" id="KAI8027764.1"/>
    </source>
</evidence>
<organism evidence="1 2">
    <name type="scientific">Camellia lanceoleosa</name>
    <dbReference type="NCBI Taxonomy" id="1840588"/>
    <lineage>
        <taxon>Eukaryota</taxon>
        <taxon>Viridiplantae</taxon>
        <taxon>Streptophyta</taxon>
        <taxon>Embryophyta</taxon>
        <taxon>Tracheophyta</taxon>
        <taxon>Spermatophyta</taxon>
        <taxon>Magnoliopsida</taxon>
        <taxon>eudicotyledons</taxon>
        <taxon>Gunneridae</taxon>
        <taxon>Pentapetalae</taxon>
        <taxon>asterids</taxon>
        <taxon>Ericales</taxon>
        <taxon>Theaceae</taxon>
        <taxon>Camellia</taxon>
    </lineage>
</organism>
<protein>
    <submittedName>
        <fullName evidence="1">Glutathione S-transferase</fullName>
    </submittedName>
</protein>
<dbReference type="EMBL" id="CM045760">
    <property type="protein sequence ID" value="KAI8027764.1"/>
    <property type="molecule type" value="Genomic_DNA"/>
</dbReference>
<comment type="caution">
    <text evidence="1">The sequence shown here is derived from an EMBL/GenBank/DDBJ whole genome shotgun (WGS) entry which is preliminary data.</text>
</comment>
<evidence type="ECO:0000313" key="2">
    <source>
        <dbReference type="Proteomes" id="UP001060215"/>
    </source>
</evidence>